<organism evidence="2 3">
    <name type="scientific">Aaosphaeria arxii CBS 175.79</name>
    <dbReference type="NCBI Taxonomy" id="1450172"/>
    <lineage>
        <taxon>Eukaryota</taxon>
        <taxon>Fungi</taxon>
        <taxon>Dikarya</taxon>
        <taxon>Ascomycota</taxon>
        <taxon>Pezizomycotina</taxon>
        <taxon>Dothideomycetes</taxon>
        <taxon>Pleosporomycetidae</taxon>
        <taxon>Pleosporales</taxon>
        <taxon>Pleosporales incertae sedis</taxon>
        <taxon>Aaosphaeria</taxon>
    </lineage>
</organism>
<name>A0A6A5Y8K8_9PLEO</name>
<dbReference type="OrthoDB" id="5327951at2759"/>
<feature type="region of interest" description="Disordered" evidence="1">
    <location>
        <begin position="1"/>
        <end position="29"/>
    </location>
</feature>
<proteinExistence type="predicted"/>
<evidence type="ECO:0000313" key="3">
    <source>
        <dbReference type="Proteomes" id="UP000799778"/>
    </source>
</evidence>
<dbReference type="AlphaFoldDB" id="A0A6A5Y8K8"/>
<dbReference type="EMBL" id="ML978066">
    <property type="protein sequence ID" value="KAF2021347.1"/>
    <property type="molecule type" value="Genomic_DNA"/>
</dbReference>
<dbReference type="Proteomes" id="UP000799778">
    <property type="component" value="Unassembled WGS sequence"/>
</dbReference>
<dbReference type="RefSeq" id="XP_033389686.1">
    <property type="nucleotide sequence ID" value="XM_033525641.1"/>
</dbReference>
<sequence length="527" mass="60546">MPSARVDKRDNSPDTSSQSNSEPSPPAPPTTWRVSHILIVAFLIPIVILQCWKQGQHLYHYLDIPTLWLRVNGIVPEEKAQIDELASLLDQIYSTLANMTYLPSSSIKRGPHSIKTTNAAYNSQISQLLSALPYIDQPLPDKEPWLFETDFVDYTDPKEREDTRDPLLCEGQYMTPSMIALNSIGVGWSVLIYDFEGNKIRMINALEWSNSALDWQPLLDFDRVEARKRRDMICHGDDIRQFWEDLPYIEAPFFLRDLLQRYRDGDMIPWTTTPEMDAKAYKNLLLQHGWPDTFNADRFRANLFRLQNRASPHGNAKAAHSLAAELEGKPPFTSPGLIANLKQHLLDTFTQLSTTPESDSETKLQLSFQHERLSLDLARRYDELHAAKTLIARLCPAGVCVKPEDVASRNCLNVKKEHAELVARFQRGYPEETECHWRETATKRSRRTFLGWRRKQFWWAGLAVRECEKDVRAEGNGVDLDERQRMEEERMSLRDCESGLAGCPPKKLPLLLSTAGSKRRSLGWSRR</sequence>
<evidence type="ECO:0000313" key="2">
    <source>
        <dbReference type="EMBL" id="KAF2021347.1"/>
    </source>
</evidence>
<evidence type="ECO:0000256" key="1">
    <source>
        <dbReference type="SAM" id="MobiDB-lite"/>
    </source>
</evidence>
<accession>A0A6A5Y8K8</accession>
<dbReference type="GeneID" id="54283038"/>
<reference evidence="2" key="1">
    <citation type="journal article" date="2020" name="Stud. Mycol.">
        <title>101 Dothideomycetes genomes: a test case for predicting lifestyles and emergence of pathogens.</title>
        <authorList>
            <person name="Haridas S."/>
            <person name="Albert R."/>
            <person name="Binder M."/>
            <person name="Bloem J."/>
            <person name="Labutti K."/>
            <person name="Salamov A."/>
            <person name="Andreopoulos B."/>
            <person name="Baker S."/>
            <person name="Barry K."/>
            <person name="Bills G."/>
            <person name="Bluhm B."/>
            <person name="Cannon C."/>
            <person name="Castanera R."/>
            <person name="Culley D."/>
            <person name="Daum C."/>
            <person name="Ezra D."/>
            <person name="Gonzalez J."/>
            <person name="Henrissat B."/>
            <person name="Kuo A."/>
            <person name="Liang C."/>
            <person name="Lipzen A."/>
            <person name="Lutzoni F."/>
            <person name="Magnuson J."/>
            <person name="Mondo S."/>
            <person name="Nolan M."/>
            <person name="Ohm R."/>
            <person name="Pangilinan J."/>
            <person name="Park H.-J."/>
            <person name="Ramirez L."/>
            <person name="Alfaro M."/>
            <person name="Sun H."/>
            <person name="Tritt A."/>
            <person name="Yoshinaga Y."/>
            <person name="Zwiers L.-H."/>
            <person name="Turgeon B."/>
            <person name="Goodwin S."/>
            <person name="Spatafora J."/>
            <person name="Crous P."/>
            <person name="Grigoriev I."/>
        </authorList>
    </citation>
    <scope>NUCLEOTIDE SEQUENCE</scope>
    <source>
        <strain evidence="2">CBS 175.79</strain>
    </source>
</reference>
<protein>
    <submittedName>
        <fullName evidence="2">Uncharacterized protein</fullName>
    </submittedName>
</protein>
<feature type="compositionally biased region" description="Basic and acidic residues" evidence="1">
    <location>
        <begin position="1"/>
        <end position="12"/>
    </location>
</feature>
<feature type="compositionally biased region" description="Polar residues" evidence="1">
    <location>
        <begin position="13"/>
        <end position="22"/>
    </location>
</feature>
<gene>
    <name evidence="2" type="ORF">BU24DRAFT_404362</name>
</gene>
<keyword evidence="3" id="KW-1185">Reference proteome</keyword>